<feature type="compositionally biased region" description="Low complexity" evidence="1">
    <location>
        <begin position="832"/>
        <end position="845"/>
    </location>
</feature>
<sequence length="1195" mass="141488">MYQIFEWKSKWVDQLIEFQSFNDLSNTFHLAHHALHKKNSEIVWKEINQQIYPNFDPESKEFKNIVKKEIEYIKGIRKEAQELSIQEIWLIASNAQYYMNDIYKGYYDKLKFSNFPDFYRFTILKDVDRTFFSHDSSQQMFQQLYNLLMVYSRRNAKIGYCQGMNFIASFLLQQNFNEEQCFWILANVLEEILPLDYYTNMTGAVIDKKAFQDILDAYNPQVSDKLSELELDLTIFCTNWFVCLFTNTLSYPIVQVVWDNLLLEGTIILIKVGLVILDICEQEILEATNFPDVLISVEQACKNIKDQKDFQKRINSIYINKQIVQIIKEIHRERQLVIDKEYKRQIDQKRDQKFKYEIDKTMERVLSRTECLPYWPICHHYLQSIKPKQKKNGQDFFVFKQQKSIKPNFDYFTNVQRFNDRFSQASFKSNKTKKIIFNNYNSQINSNQNSDTIQNFKRNYEIMKSLNSSLKDDEKVEGNTDEETQLQNSSNFNSSHEFNNKNLQSILIERQKHICIDFQRSKLQQQRNSVAEKNPTQNQIQFNQQDNNQSGDNLDESNKQLQAKIETINPLEIRKKYQQSKNLRRRQTKSIGQKDFQREFKFENVQNIQNEKQVEGQTQKDDNLFQLQNNHNNIKLDPYKTLNQELKEKYKDQQKTLPKSNTYLYLEDQGKLVEKSQYLQIQQQLLNQQITDSNNNLKGSQSKESSALKQEIQNDLEILKEYARQIKQKMSQSNSIMFIKNLPVNKSKRIIGYNGFDQSDQGDMSNTSSKKNIYLEDDLNLFKQELQEGQMEQEKSVRSSLIHSENIDPNLQQKNIDNLNSLYMSRKNSDSQEYNQNQETQNQNQYKEKQQQTPNIIINEARFESENDRSEETRKTNNGSQNLNYKNIDFGYKIGEQIEDNSKIQNEEDFINQNYVVQDVQKQNEEEEKFLKVNSRNLLKMLSFQNLLSSNANSRQFMSPMVSNFNINNNLNNTILTSPENLKNNMPAAQSCTIKQNESKSNLLSNKNTHSNQNFLNNTINQDNKMNQSNQSRNFNVQNRQQSHQTLLQQQQMSYNLASSNKKKNMLSMQLLNGFTIGNYPFNQLKQSQKQLFINQDLMSQNQHENDEDLLFNYDQQNQQQQQKLQKIQSEQMESSKMKNSSQNNQYKLSKFNNGNNQLFGDEEEVHSSNNFIKFIDGKNSIQYLDIEKNNSSRN</sequence>
<name>A0A0V0QDD9_PSEPJ</name>
<dbReference type="OrthoDB" id="297169at2759"/>
<feature type="compositionally biased region" description="Basic and acidic residues" evidence="1">
    <location>
        <begin position="861"/>
        <end position="875"/>
    </location>
</feature>
<dbReference type="InterPro" id="IPR000195">
    <property type="entry name" value="Rab-GAP-TBC_dom"/>
</dbReference>
<dbReference type="PROSITE" id="PS50086">
    <property type="entry name" value="TBC_RABGAP"/>
    <property type="match status" value="1"/>
</dbReference>
<feature type="region of interest" description="Disordered" evidence="1">
    <location>
        <begin position="471"/>
        <end position="497"/>
    </location>
</feature>
<evidence type="ECO:0000256" key="1">
    <source>
        <dbReference type="SAM" id="MobiDB-lite"/>
    </source>
</evidence>
<dbReference type="InParanoid" id="A0A0V0QDD9"/>
<dbReference type="Gene3D" id="1.10.8.270">
    <property type="entry name" value="putative rabgap domain of human tbc1 domain family member 14 like domains"/>
    <property type="match status" value="1"/>
</dbReference>
<feature type="region of interest" description="Disordered" evidence="1">
    <location>
        <begin position="788"/>
        <end position="815"/>
    </location>
</feature>
<organism evidence="3 4">
    <name type="scientific">Pseudocohnilembus persalinus</name>
    <name type="common">Ciliate</name>
    <dbReference type="NCBI Taxonomy" id="266149"/>
    <lineage>
        <taxon>Eukaryota</taxon>
        <taxon>Sar</taxon>
        <taxon>Alveolata</taxon>
        <taxon>Ciliophora</taxon>
        <taxon>Intramacronucleata</taxon>
        <taxon>Oligohymenophorea</taxon>
        <taxon>Scuticociliatia</taxon>
        <taxon>Philasterida</taxon>
        <taxon>Pseudocohnilembidae</taxon>
        <taxon>Pseudocohnilembus</taxon>
    </lineage>
</organism>
<dbReference type="EMBL" id="LDAU01000194">
    <property type="protein sequence ID" value="KRX00228.1"/>
    <property type="molecule type" value="Genomic_DNA"/>
</dbReference>
<dbReference type="GO" id="GO:0031267">
    <property type="term" value="F:small GTPase binding"/>
    <property type="evidence" value="ECO:0007669"/>
    <property type="project" value="TreeGrafter"/>
</dbReference>
<keyword evidence="4" id="KW-1185">Reference proteome</keyword>
<dbReference type="PANTHER" id="PTHR47219:SF20">
    <property type="entry name" value="TBC1 DOMAIN FAMILY MEMBER 2B"/>
    <property type="match status" value="1"/>
</dbReference>
<reference evidence="3 4" key="1">
    <citation type="journal article" date="2015" name="Sci. Rep.">
        <title>Genome of the facultative scuticociliatosis pathogen Pseudocohnilembus persalinus provides insight into its virulence through horizontal gene transfer.</title>
        <authorList>
            <person name="Xiong J."/>
            <person name="Wang G."/>
            <person name="Cheng J."/>
            <person name="Tian M."/>
            <person name="Pan X."/>
            <person name="Warren A."/>
            <person name="Jiang C."/>
            <person name="Yuan D."/>
            <person name="Miao W."/>
        </authorList>
    </citation>
    <scope>NUCLEOTIDE SEQUENCE [LARGE SCALE GENOMIC DNA]</scope>
    <source>
        <strain evidence="3">36N120E</strain>
    </source>
</reference>
<dbReference type="PANTHER" id="PTHR47219">
    <property type="entry name" value="RAB GTPASE-ACTIVATING PROTEIN 1-LIKE"/>
    <property type="match status" value="1"/>
</dbReference>
<gene>
    <name evidence="3" type="ORF">PPERSA_10727</name>
</gene>
<dbReference type="GO" id="GO:0005096">
    <property type="term" value="F:GTPase activator activity"/>
    <property type="evidence" value="ECO:0007669"/>
    <property type="project" value="TreeGrafter"/>
</dbReference>
<comment type="caution">
    <text evidence="3">The sequence shown here is derived from an EMBL/GenBank/DDBJ whole genome shotgun (WGS) entry which is preliminary data.</text>
</comment>
<dbReference type="SUPFAM" id="SSF47923">
    <property type="entry name" value="Ypt/Rab-GAP domain of gyp1p"/>
    <property type="match status" value="2"/>
</dbReference>
<protein>
    <submittedName>
        <fullName evidence="3">Rab-GTPase-TBC domain</fullName>
    </submittedName>
</protein>
<accession>A0A0V0QDD9</accession>
<dbReference type="InterPro" id="IPR050302">
    <property type="entry name" value="Rab_GAP_TBC_domain"/>
</dbReference>
<dbReference type="AlphaFoldDB" id="A0A0V0QDD9"/>
<dbReference type="InterPro" id="IPR035969">
    <property type="entry name" value="Rab-GAP_TBC_sf"/>
</dbReference>
<proteinExistence type="predicted"/>
<dbReference type="Gene3D" id="1.10.472.80">
    <property type="entry name" value="Ypt/Rab-GAP domain of gyp1p, domain 3"/>
    <property type="match status" value="1"/>
</dbReference>
<feature type="region of interest" description="Disordered" evidence="1">
    <location>
        <begin position="828"/>
        <end position="884"/>
    </location>
</feature>
<dbReference type="SMART" id="SM00164">
    <property type="entry name" value="TBC"/>
    <property type="match status" value="1"/>
</dbReference>
<evidence type="ECO:0000313" key="4">
    <source>
        <dbReference type="Proteomes" id="UP000054937"/>
    </source>
</evidence>
<feature type="compositionally biased region" description="Low complexity" evidence="1">
    <location>
        <begin position="488"/>
        <end position="497"/>
    </location>
</feature>
<evidence type="ECO:0000259" key="2">
    <source>
        <dbReference type="PROSITE" id="PS50086"/>
    </source>
</evidence>
<feature type="domain" description="Rab-GAP TBC" evidence="2">
    <location>
        <begin position="105"/>
        <end position="265"/>
    </location>
</feature>
<evidence type="ECO:0000313" key="3">
    <source>
        <dbReference type="EMBL" id="KRX00228.1"/>
    </source>
</evidence>
<feature type="compositionally biased region" description="Polar residues" evidence="1">
    <location>
        <begin position="798"/>
        <end position="815"/>
    </location>
</feature>
<dbReference type="Pfam" id="PF00566">
    <property type="entry name" value="RabGAP-TBC"/>
    <property type="match status" value="1"/>
</dbReference>
<dbReference type="Proteomes" id="UP000054937">
    <property type="component" value="Unassembled WGS sequence"/>
</dbReference>